<protein>
    <recommendedName>
        <fullName evidence="7">Phosphatidylglycerol--prolipoprotein diacylglyceryl transferase</fullName>
        <ecNumber evidence="7">2.5.1.145</ecNumber>
    </recommendedName>
</protein>
<keyword evidence="6 7" id="KW-0472">Membrane</keyword>
<evidence type="ECO:0000256" key="3">
    <source>
        <dbReference type="ARBA" id="ARBA00022679"/>
    </source>
</evidence>
<comment type="catalytic activity">
    <reaction evidence="7">
        <text>L-cysteinyl-[prolipoprotein] + a 1,2-diacyl-sn-glycero-3-phospho-(1'-sn-glycerol) = an S-1,2-diacyl-sn-glyceryl-L-cysteinyl-[prolipoprotein] + sn-glycerol 1-phosphate + H(+)</text>
        <dbReference type="Rhea" id="RHEA:56712"/>
        <dbReference type="Rhea" id="RHEA-COMP:14679"/>
        <dbReference type="Rhea" id="RHEA-COMP:14680"/>
        <dbReference type="ChEBI" id="CHEBI:15378"/>
        <dbReference type="ChEBI" id="CHEBI:29950"/>
        <dbReference type="ChEBI" id="CHEBI:57685"/>
        <dbReference type="ChEBI" id="CHEBI:64716"/>
        <dbReference type="ChEBI" id="CHEBI:140658"/>
        <dbReference type="EC" id="2.5.1.145"/>
    </reaction>
</comment>
<feature type="transmembrane region" description="Helical" evidence="7">
    <location>
        <begin position="180"/>
        <end position="202"/>
    </location>
</feature>
<comment type="similarity">
    <text evidence="1 7">Belongs to the Lgt family.</text>
</comment>
<feature type="transmembrane region" description="Helical" evidence="7">
    <location>
        <begin position="92"/>
        <end position="112"/>
    </location>
</feature>
<comment type="function">
    <text evidence="7">Catalyzes the transfer of the diacylglyceryl group from phosphatidylglycerol to the sulfhydryl group of the N-terminal cysteine of a prolipoprotein, the first step in the formation of mature lipoproteins.</text>
</comment>
<feature type="binding site" evidence="7">
    <location>
        <position position="139"/>
    </location>
    <ligand>
        <name>a 1,2-diacyl-sn-glycero-3-phospho-(1'-sn-glycerol)</name>
        <dbReference type="ChEBI" id="CHEBI:64716"/>
    </ligand>
</feature>
<reference evidence="8 9" key="1">
    <citation type="journal article" date="2016" name="Nat. Commun.">
        <title>Thousands of microbial genomes shed light on interconnected biogeochemical processes in an aquifer system.</title>
        <authorList>
            <person name="Anantharaman K."/>
            <person name="Brown C.T."/>
            <person name="Hug L.A."/>
            <person name="Sharon I."/>
            <person name="Castelle C.J."/>
            <person name="Probst A.J."/>
            <person name="Thomas B.C."/>
            <person name="Singh A."/>
            <person name="Wilkins M.J."/>
            <person name="Karaoz U."/>
            <person name="Brodie E.L."/>
            <person name="Williams K.H."/>
            <person name="Hubbard S.S."/>
            <person name="Banfield J.F."/>
        </authorList>
    </citation>
    <scope>NUCLEOTIDE SEQUENCE [LARGE SCALE GENOMIC DNA]</scope>
</reference>
<dbReference type="PANTHER" id="PTHR30589:SF0">
    <property type="entry name" value="PHOSPHATIDYLGLYCEROL--PROLIPOPROTEIN DIACYLGLYCERYL TRANSFERASE"/>
    <property type="match status" value="1"/>
</dbReference>
<keyword evidence="8" id="KW-0449">Lipoprotein</keyword>
<evidence type="ECO:0000256" key="4">
    <source>
        <dbReference type="ARBA" id="ARBA00022692"/>
    </source>
</evidence>
<dbReference type="GO" id="GO:0042158">
    <property type="term" value="P:lipoprotein biosynthetic process"/>
    <property type="evidence" value="ECO:0007669"/>
    <property type="project" value="UniProtKB-UniRule"/>
</dbReference>
<comment type="pathway">
    <text evidence="7">Protein modification; lipoprotein biosynthesis (diacylglyceryl transfer).</text>
</comment>
<dbReference type="EMBL" id="MFGO01000035">
    <property type="protein sequence ID" value="OGF40165.1"/>
    <property type="molecule type" value="Genomic_DNA"/>
</dbReference>
<feature type="transmembrane region" description="Helical" evidence="7">
    <location>
        <begin position="53"/>
        <end position="72"/>
    </location>
</feature>
<keyword evidence="3 7" id="KW-0808">Transferase</keyword>
<dbReference type="GO" id="GO:0005886">
    <property type="term" value="C:plasma membrane"/>
    <property type="evidence" value="ECO:0007669"/>
    <property type="project" value="UniProtKB-SubCell"/>
</dbReference>
<feature type="transmembrane region" description="Helical" evidence="7">
    <location>
        <begin position="119"/>
        <end position="138"/>
    </location>
</feature>
<evidence type="ECO:0000256" key="5">
    <source>
        <dbReference type="ARBA" id="ARBA00022989"/>
    </source>
</evidence>
<dbReference type="EC" id="2.5.1.145" evidence="7"/>
<dbReference type="PROSITE" id="PS01311">
    <property type="entry name" value="LGT"/>
    <property type="match status" value="1"/>
</dbReference>
<sequence length="280" mass="32901">MINFFHRQIPNPILFSFGPINIYWYGFCIIIGIILAMLVILKLSKYYKINQEVIFDLIFYLMLAGIIGARIYDVLLEFSYYAEHPINIFKIWQGGLAIHGGIIAGIITLWIFSKKQKLNFWKITALAVSVMPLAQAMGRWGNYFNNELFGLPTSAPWGIPVLPENKIMEFYDYSFFHPTFLYESIGNLIIFIFLIVLNIWMIRSKKMKNIYYQIILSTYLILYSLLRFSLEFIRIDITPSFIGFRIPQIASMIIILVVVIFWIVKYYKILKQRHINAKNI</sequence>
<keyword evidence="4 7" id="KW-0812">Transmembrane</keyword>
<evidence type="ECO:0000256" key="6">
    <source>
        <dbReference type="ARBA" id="ARBA00023136"/>
    </source>
</evidence>
<organism evidence="8 9">
    <name type="scientific">Candidatus Falkowbacteria bacterium RIFOXYD2_FULL_34_120</name>
    <dbReference type="NCBI Taxonomy" id="1798007"/>
    <lineage>
        <taxon>Bacteria</taxon>
        <taxon>Candidatus Falkowiibacteriota</taxon>
    </lineage>
</organism>
<dbReference type="InterPro" id="IPR001640">
    <property type="entry name" value="Lgt"/>
</dbReference>
<accession>A0A1F5TMI0</accession>
<feature type="transmembrane region" description="Helical" evidence="7">
    <location>
        <begin position="246"/>
        <end position="264"/>
    </location>
</feature>
<dbReference type="AlphaFoldDB" id="A0A1F5TMI0"/>
<dbReference type="GO" id="GO:0008961">
    <property type="term" value="F:phosphatidylglycerol-prolipoprotein diacylglyceryl transferase activity"/>
    <property type="evidence" value="ECO:0007669"/>
    <property type="project" value="UniProtKB-UniRule"/>
</dbReference>
<gene>
    <name evidence="7" type="primary">lgt</name>
    <name evidence="8" type="ORF">A2531_06490</name>
</gene>
<name>A0A1F5TMI0_9BACT</name>
<dbReference type="PANTHER" id="PTHR30589">
    <property type="entry name" value="PROLIPOPROTEIN DIACYLGLYCERYL TRANSFERASE"/>
    <property type="match status" value="1"/>
</dbReference>
<proteinExistence type="inferred from homology"/>
<evidence type="ECO:0000313" key="9">
    <source>
        <dbReference type="Proteomes" id="UP000177579"/>
    </source>
</evidence>
<feature type="transmembrane region" description="Helical" evidence="7">
    <location>
        <begin position="22"/>
        <end position="41"/>
    </location>
</feature>
<evidence type="ECO:0000313" key="8">
    <source>
        <dbReference type="EMBL" id="OGF40165.1"/>
    </source>
</evidence>
<evidence type="ECO:0000256" key="7">
    <source>
        <dbReference type="HAMAP-Rule" id="MF_01147"/>
    </source>
</evidence>
<evidence type="ECO:0000256" key="1">
    <source>
        <dbReference type="ARBA" id="ARBA00007150"/>
    </source>
</evidence>
<dbReference type="UniPathway" id="UPA00664"/>
<keyword evidence="5 7" id="KW-1133">Transmembrane helix</keyword>
<dbReference type="Pfam" id="PF01790">
    <property type="entry name" value="LGT"/>
    <property type="match status" value="1"/>
</dbReference>
<dbReference type="HAMAP" id="MF_01147">
    <property type="entry name" value="Lgt"/>
    <property type="match status" value="1"/>
</dbReference>
<keyword evidence="2 7" id="KW-1003">Cell membrane</keyword>
<comment type="subcellular location">
    <subcellularLocation>
        <location evidence="7">Cell membrane</location>
        <topology evidence="7">Multi-pass membrane protein</topology>
    </subcellularLocation>
</comment>
<dbReference type="Proteomes" id="UP000177579">
    <property type="component" value="Unassembled WGS sequence"/>
</dbReference>
<dbReference type="NCBIfam" id="TIGR00544">
    <property type="entry name" value="lgt"/>
    <property type="match status" value="1"/>
</dbReference>
<comment type="caution">
    <text evidence="8">The sequence shown here is derived from an EMBL/GenBank/DDBJ whole genome shotgun (WGS) entry which is preliminary data.</text>
</comment>
<feature type="transmembrane region" description="Helical" evidence="7">
    <location>
        <begin position="209"/>
        <end position="226"/>
    </location>
</feature>
<evidence type="ECO:0000256" key="2">
    <source>
        <dbReference type="ARBA" id="ARBA00022475"/>
    </source>
</evidence>